<gene>
    <name evidence="1" type="ORF">PBRASI_LOCUS5205</name>
</gene>
<organism evidence="1 2">
    <name type="scientific">Paraglomus brasilianum</name>
    <dbReference type="NCBI Taxonomy" id="144538"/>
    <lineage>
        <taxon>Eukaryota</taxon>
        <taxon>Fungi</taxon>
        <taxon>Fungi incertae sedis</taxon>
        <taxon>Mucoromycota</taxon>
        <taxon>Glomeromycotina</taxon>
        <taxon>Glomeromycetes</taxon>
        <taxon>Paraglomerales</taxon>
        <taxon>Paraglomeraceae</taxon>
        <taxon>Paraglomus</taxon>
    </lineage>
</organism>
<dbReference type="AlphaFoldDB" id="A0A9N9B7E6"/>
<name>A0A9N9B7E6_9GLOM</name>
<reference evidence="1" key="1">
    <citation type="submission" date="2021-06" db="EMBL/GenBank/DDBJ databases">
        <authorList>
            <person name="Kallberg Y."/>
            <person name="Tangrot J."/>
            <person name="Rosling A."/>
        </authorList>
    </citation>
    <scope>NUCLEOTIDE SEQUENCE</scope>
    <source>
        <strain evidence="1">BR232B</strain>
    </source>
</reference>
<evidence type="ECO:0000313" key="2">
    <source>
        <dbReference type="Proteomes" id="UP000789739"/>
    </source>
</evidence>
<proteinExistence type="predicted"/>
<sequence>MTTTVVIALALALALVLEVLLEVALDTEFIAGLLTRRHQVFNGGGVAGLV</sequence>
<comment type="caution">
    <text evidence="1">The sequence shown here is derived from an EMBL/GenBank/DDBJ whole genome shotgun (WGS) entry which is preliminary data.</text>
</comment>
<dbReference type="EMBL" id="CAJVPI010000591">
    <property type="protein sequence ID" value="CAG8553371.1"/>
    <property type="molecule type" value="Genomic_DNA"/>
</dbReference>
<evidence type="ECO:0000313" key="1">
    <source>
        <dbReference type="EMBL" id="CAG8553371.1"/>
    </source>
</evidence>
<protein>
    <submittedName>
        <fullName evidence="1">1859_t:CDS:1</fullName>
    </submittedName>
</protein>
<keyword evidence="2" id="KW-1185">Reference proteome</keyword>
<accession>A0A9N9B7E6</accession>
<dbReference type="Proteomes" id="UP000789739">
    <property type="component" value="Unassembled WGS sequence"/>
</dbReference>